<dbReference type="Proteomes" id="UP000037178">
    <property type="component" value="Unassembled WGS sequence"/>
</dbReference>
<comment type="caution">
    <text evidence="4">The sequence shown here is derived from an EMBL/GenBank/DDBJ whole genome shotgun (WGS) entry which is preliminary data.</text>
</comment>
<dbReference type="PANTHER" id="PTHR35147">
    <property type="entry name" value="CHEMORECEPTOR GLUTAMINE DEAMIDASE CHED-RELATED"/>
    <property type="match status" value="1"/>
</dbReference>
<dbReference type="OrthoDB" id="7838801at2"/>
<evidence type="ECO:0000313" key="5">
    <source>
        <dbReference type="Proteomes" id="UP000037178"/>
    </source>
</evidence>
<proteinExistence type="inferred from homology"/>
<dbReference type="PATRIC" id="fig|1675527.3.peg.1250"/>
<dbReference type="RefSeq" id="WP_049642139.1">
    <property type="nucleotide sequence ID" value="NZ_LFTY01000002.1"/>
</dbReference>
<name>A0A0J9GRW5_9RHOB</name>
<organism evidence="4 5">
    <name type="scientific">Candidatus Rhodobacter oscarellae</name>
    <dbReference type="NCBI Taxonomy" id="1675527"/>
    <lineage>
        <taxon>Bacteria</taxon>
        <taxon>Pseudomonadati</taxon>
        <taxon>Pseudomonadota</taxon>
        <taxon>Alphaproteobacteria</taxon>
        <taxon>Rhodobacterales</taxon>
        <taxon>Rhodobacter group</taxon>
        <taxon>Rhodobacter</taxon>
    </lineage>
</organism>
<reference evidence="4 5" key="1">
    <citation type="submission" date="2015-06" db="EMBL/GenBank/DDBJ databases">
        <title>Draft genome sequence of an Alphaproteobacteria species associated to the Mediterranean sponge Oscarella lobularis.</title>
        <authorList>
            <person name="Jourda C."/>
            <person name="Santini S."/>
            <person name="Claverie J.-M."/>
        </authorList>
    </citation>
    <scope>NUCLEOTIDE SEQUENCE [LARGE SCALE GENOMIC DNA]</scope>
    <source>
        <strain evidence="4">IGS</strain>
    </source>
</reference>
<dbReference type="Gene3D" id="3.30.1330.200">
    <property type="match status" value="1"/>
</dbReference>
<evidence type="ECO:0000313" key="4">
    <source>
        <dbReference type="EMBL" id="KMW56218.1"/>
    </source>
</evidence>
<comment type="function">
    <text evidence="3">Probably deamidates glutamine residues to glutamate on methyl-accepting chemotaxis receptors (MCPs), playing an important role in chemotaxis.</text>
</comment>
<keyword evidence="1 3" id="KW-0145">Chemotaxis</keyword>
<evidence type="ECO:0000256" key="2">
    <source>
        <dbReference type="ARBA" id="ARBA00022801"/>
    </source>
</evidence>
<dbReference type="PANTHER" id="PTHR35147:SF1">
    <property type="entry name" value="CHEMORECEPTOR GLUTAMINE DEAMIDASE CHED-RELATED"/>
    <property type="match status" value="1"/>
</dbReference>
<comment type="similarity">
    <text evidence="3">Belongs to the CheD family.</text>
</comment>
<dbReference type="CDD" id="cd16352">
    <property type="entry name" value="CheD"/>
    <property type="match status" value="1"/>
</dbReference>
<evidence type="ECO:0000256" key="3">
    <source>
        <dbReference type="HAMAP-Rule" id="MF_01440"/>
    </source>
</evidence>
<protein>
    <recommendedName>
        <fullName evidence="3">Probable chemoreceptor glutamine deamidase CheD</fullName>
        <ecNumber evidence="3">3.5.1.44</ecNumber>
    </recommendedName>
</protein>
<dbReference type="STRING" id="1675527.AIOL_001170"/>
<accession>A0A0J9GRW5</accession>
<dbReference type="SUPFAM" id="SSF64438">
    <property type="entry name" value="CNF1/YfiH-like putative cysteine hydrolases"/>
    <property type="match status" value="1"/>
</dbReference>
<gene>
    <name evidence="3" type="primary">cheD</name>
    <name evidence="4" type="ORF">AIOL_001170</name>
</gene>
<dbReference type="Pfam" id="PF03975">
    <property type="entry name" value="CheD"/>
    <property type="match status" value="1"/>
</dbReference>
<dbReference type="GO" id="GO:0050568">
    <property type="term" value="F:protein-glutamine glutaminase activity"/>
    <property type="evidence" value="ECO:0007669"/>
    <property type="project" value="UniProtKB-UniRule"/>
</dbReference>
<keyword evidence="5" id="KW-1185">Reference proteome</keyword>
<dbReference type="AlphaFoldDB" id="A0A0J9GRW5"/>
<dbReference type="HAMAP" id="MF_01440">
    <property type="entry name" value="CheD"/>
    <property type="match status" value="1"/>
</dbReference>
<dbReference type="GO" id="GO:0006935">
    <property type="term" value="P:chemotaxis"/>
    <property type="evidence" value="ECO:0007669"/>
    <property type="project" value="UniProtKB-UniRule"/>
</dbReference>
<dbReference type="InterPro" id="IPR038592">
    <property type="entry name" value="CheD-like_sf"/>
</dbReference>
<evidence type="ECO:0000256" key="1">
    <source>
        <dbReference type="ARBA" id="ARBA00022500"/>
    </source>
</evidence>
<comment type="catalytic activity">
    <reaction evidence="3">
        <text>L-glutaminyl-[protein] + H2O = L-glutamyl-[protein] + NH4(+)</text>
        <dbReference type="Rhea" id="RHEA:16441"/>
        <dbReference type="Rhea" id="RHEA-COMP:10207"/>
        <dbReference type="Rhea" id="RHEA-COMP:10208"/>
        <dbReference type="ChEBI" id="CHEBI:15377"/>
        <dbReference type="ChEBI" id="CHEBI:28938"/>
        <dbReference type="ChEBI" id="CHEBI:29973"/>
        <dbReference type="ChEBI" id="CHEBI:30011"/>
        <dbReference type="EC" id="3.5.1.44"/>
    </reaction>
</comment>
<dbReference type="InterPro" id="IPR005659">
    <property type="entry name" value="Chemorcpt_Glu_NH3ase_CheD"/>
</dbReference>
<keyword evidence="2 3" id="KW-0378">Hydrolase</keyword>
<dbReference type="EMBL" id="LFTY01000002">
    <property type="protein sequence ID" value="KMW56218.1"/>
    <property type="molecule type" value="Genomic_DNA"/>
</dbReference>
<sequence>MERAKKIHVQIGQVHTGQPGDILTAILGSCVGVMFIHRDKNICGLAHCLLASKGDVTEKIGARHVDQAIVSLLSLMEVEDSERRRLQVVLCGGANMSLPADTDPKRLVGTTNAEFARKAIKAAGLRLTHEDLGGVLGRQVSIDCATREYTIATIPRLGTKE</sequence>
<dbReference type="EC" id="3.5.1.44" evidence="3"/>
<dbReference type="InterPro" id="IPR011324">
    <property type="entry name" value="Cytotoxic_necrot_fac-like_cat"/>
</dbReference>